<dbReference type="EMBL" id="SGJD01002922">
    <property type="protein sequence ID" value="KAB0394029.1"/>
    <property type="molecule type" value="Genomic_DNA"/>
</dbReference>
<dbReference type="Pfam" id="PF07686">
    <property type="entry name" value="V-set"/>
    <property type="match status" value="1"/>
</dbReference>
<keyword evidence="6" id="KW-0391">Immunity</keyword>
<dbReference type="PANTHER" id="PTHR25466">
    <property type="entry name" value="T-LYMPHOCYTE ACTIVATION ANTIGEN"/>
    <property type="match status" value="1"/>
</dbReference>
<evidence type="ECO:0000256" key="7">
    <source>
        <dbReference type="ARBA" id="ARBA00022989"/>
    </source>
</evidence>
<keyword evidence="13" id="KW-0393">Immunoglobulin domain</keyword>
<dbReference type="FunFam" id="2.60.40.10:FF:000582">
    <property type="entry name" value="T-lymphocyte activation antigen CD86"/>
    <property type="match status" value="1"/>
</dbReference>
<keyword evidence="22" id="KW-1185">Reference proteome</keyword>
<dbReference type="GO" id="GO:0046649">
    <property type="term" value="P:lymphocyte activation"/>
    <property type="evidence" value="ECO:0007669"/>
    <property type="project" value="UniProtKB-ARBA"/>
</dbReference>
<feature type="non-terminal residue" evidence="21">
    <location>
        <position position="1"/>
    </location>
</feature>
<evidence type="ECO:0000256" key="6">
    <source>
        <dbReference type="ARBA" id="ARBA00022859"/>
    </source>
</evidence>
<evidence type="ECO:0000256" key="16">
    <source>
        <dbReference type="ARBA" id="ARBA00074065"/>
    </source>
</evidence>
<dbReference type="InterPro" id="IPR051713">
    <property type="entry name" value="T-cell_Activation_Regulation"/>
</dbReference>
<evidence type="ECO:0000256" key="18">
    <source>
        <dbReference type="SAM" id="MobiDB-lite"/>
    </source>
</evidence>
<name>A0A643C189_BALPH</name>
<feature type="compositionally biased region" description="Basic and acidic residues" evidence="18">
    <location>
        <begin position="338"/>
        <end position="367"/>
    </location>
</feature>
<keyword evidence="11" id="KW-0675">Receptor</keyword>
<dbReference type="GO" id="GO:0071222">
    <property type="term" value="P:cellular response to lipopolysaccharide"/>
    <property type="evidence" value="ECO:0007669"/>
    <property type="project" value="TreeGrafter"/>
</dbReference>
<dbReference type="Gene3D" id="2.60.40.10">
    <property type="entry name" value="Immunoglobulins"/>
    <property type="match status" value="2"/>
</dbReference>
<dbReference type="SMART" id="SM00406">
    <property type="entry name" value="IGv"/>
    <property type="match status" value="1"/>
</dbReference>
<dbReference type="GO" id="GO:0007166">
    <property type="term" value="P:cell surface receptor signaling pathway"/>
    <property type="evidence" value="ECO:0007669"/>
    <property type="project" value="TreeGrafter"/>
</dbReference>
<evidence type="ECO:0000313" key="22">
    <source>
        <dbReference type="Proteomes" id="UP000437017"/>
    </source>
</evidence>
<dbReference type="InterPro" id="IPR037677">
    <property type="entry name" value="CD86_IgV"/>
</dbReference>
<dbReference type="CDD" id="cd16087">
    <property type="entry name" value="IgV_CD86"/>
    <property type="match status" value="1"/>
</dbReference>
<evidence type="ECO:0000259" key="20">
    <source>
        <dbReference type="PROSITE" id="PS50835"/>
    </source>
</evidence>
<keyword evidence="12" id="KW-0325">Glycoprotein</keyword>
<keyword evidence="9 19" id="KW-0472">Membrane</keyword>
<dbReference type="GO" id="GO:0042130">
    <property type="term" value="P:negative regulation of T cell proliferation"/>
    <property type="evidence" value="ECO:0007669"/>
    <property type="project" value="TreeGrafter"/>
</dbReference>
<dbReference type="OrthoDB" id="5857426at2759"/>
<keyword evidence="8" id="KW-1064">Adaptive immunity</keyword>
<keyword evidence="2" id="KW-1003">Cell membrane</keyword>
<keyword evidence="10" id="KW-1015">Disulfide bond</keyword>
<organism evidence="21 22">
    <name type="scientific">Balaenoptera physalus</name>
    <name type="common">Fin whale</name>
    <name type="synonym">Balaena physalus</name>
    <dbReference type="NCBI Taxonomy" id="9770"/>
    <lineage>
        <taxon>Eukaryota</taxon>
        <taxon>Metazoa</taxon>
        <taxon>Chordata</taxon>
        <taxon>Craniata</taxon>
        <taxon>Vertebrata</taxon>
        <taxon>Euteleostomi</taxon>
        <taxon>Mammalia</taxon>
        <taxon>Eutheria</taxon>
        <taxon>Laurasiatheria</taxon>
        <taxon>Artiodactyla</taxon>
        <taxon>Whippomorpha</taxon>
        <taxon>Cetacea</taxon>
        <taxon>Mysticeti</taxon>
        <taxon>Balaenopteridae</taxon>
        <taxon>Balaenoptera</taxon>
    </lineage>
</organism>
<feature type="transmembrane region" description="Helical" evidence="19">
    <location>
        <begin position="304"/>
        <end position="326"/>
    </location>
</feature>
<evidence type="ECO:0000256" key="12">
    <source>
        <dbReference type="ARBA" id="ARBA00023180"/>
    </source>
</evidence>
<dbReference type="InterPro" id="IPR007110">
    <property type="entry name" value="Ig-like_dom"/>
</dbReference>
<comment type="caution">
    <text evidence="21">The sequence shown here is derived from an EMBL/GenBank/DDBJ whole genome shotgun (WGS) entry which is preliminary data.</text>
</comment>
<evidence type="ECO:0000256" key="5">
    <source>
        <dbReference type="ARBA" id="ARBA00022843"/>
    </source>
</evidence>
<dbReference type="AlphaFoldDB" id="A0A643C189"/>
<feature type="compositionally biased region" description="Polar residues" evidence="18">
    <location>
        <begin position="372"/>
        <end position="387"/>
    </location>
</feature>
<comment type="subcellular location">
    <subcellularLocation>
        <location evidence="1">Cell membrane</location>
        <topology evidence="1">Single-pass type I membrane protein</topology>
    </subcellularLocation>
</comment>
<dbReference type="GO" id="GO:0042102">
    <property type="term" value="P:positive regulation of T cell proliferation"/>
    <property type="evidence" value="ECO:0007669"/>
    <property type="project" value="TreeGrafter"/>
</dbReference>
<dbReference type="PROSITE" id="PS50835">
    <property type="entry name" value="IG_LIKE"/>
    <property type="match status" value="1"/>
</dbReference>
<evidence type="ECO:0000256" key="2">
    <source>
        <dbReference type="ARBA" id="ARBA00022475"/>
    </source>
</evidence>
<evidence type="ECO:0000256" key="10">
    <source>
        <dbReference type="ARBA" id="ARBA00023157"/>
    </source>
</evidence>
<sequence>VIKEMANVKRFVKEMTVSQNAADDIEENWLPKSSLHPHAHSMARAFTIPHAKDFHGEEGSITIENKSSALYHMASAASLESQAFFNETGDLPCHFPNSQNLSLDKLVIFWQDQNKLVLYELYRGQENPHNVHPKYIGRTSFDQDNWTLRLHNVQIKDKGSYQCFIHYKGPQGLVPIYQMSSDLSVLANFSQPEINLIPNQTENSNIINLTCSSTQGYPEPQRMYILLKTKNSTTEHDTVMKKSQNNITELYNVSISMSFSIPPETNVSIFCVLQLEPTKTLLFSPPCNIDAKPPVPSPPVPDHILWIAALLVTLVVVCGMVFFLTLKKRKKKQPGPSKECETIKLEGKESEQTEKRVELQEPERSDEAQCDINISKTASGDKSATHF</sequence>
<dbReference type="InterPro" id="IPR036179">
    <property type="entry name" value="Ig-like_dom_sf"/>
</dbReference>
<feature type="domain" description="Ig-like" evidence="20">
    <location>
        <begin position="49"/>
        <end position="180"/>
    </location>
</feature>
<dbReference type="InterPro" id="IPR013783">
    <property type="entry name" value="Ig-like_fold"/>
</dbReference>
<evidence type="ECO:0000256" key="4">
    <source>
        <dbReference type="ARBA" id="ARBA00022729"/>
    </source>
</evidence>
<evidence type="ECO:0000256" key="11">
    <source>
        <dbReference type="ARBA" id="ARBA00023170"/>
    </source>
</evidence>
<dbReference type="PANTHER" id="PTHR25466:SF2">
    <property type="entry name" value="T-LYMPHOCYTE ACTIVATION ANTIGEN CD86"/>
    <property type="match status" value="1"/>
</dbReference>
<accession>A0A643C189</accession>
<evidence type="ECO:0000256" key="19">
    <source>
        <dbReference type="SAM" id="Phobius"/>
    </source>
</evidence>
<proteinExistence type="predicted"/>
<evidence type="ECO:0000256" key="13">
    <source>
        <dbReference type="ARBA" id="ARBA00023319"/>
    </source>
</evidence>
<dbReference type="GO" id="GO:0009897">
    <property type="term" value="C:external side of plasma membrane"/>
    <property type="evidence" value="ECO:0007669"/>
    <property type="project" value="TreeGrafter"/>
</dbReference>
<evidence type="ECO:0000256" key="15">
    <source>
        <dbReference type="ARBA" id="ARBA00062369"/>
    </source>
</evidence>
<keyword evidence="4" id="KW-0732">Signal</keyword>
<evidence type="ECO:0000256" key="1">
    <source>
        <dbReference type="ARBA" id="ARBA00004251"/>
    </source>
</evidence>
<dbReference type="SUPFAM" id="SSF48726">
    <property type="entry name" value="Immunoglobulin"/>
    <property type="match status" value="1"/>
</dbReference>
<reference evidence="21 22" key="1">
    <citation type="journal article" date="2019" name="PLoS ONE">
        <title>Genomic analyses reveal an absence of contemporary introgressive admixture between fin whales and blue whales, despite known hybrids.</title>
        <authorList>
            <person name="Westbury M.V."/>
            <person name="Petersen B."/>
            <person name="Lorenzen E.D."/>
        </authorList>
    </citation>
    <scope>NUCLEOTIDE SEQUENCE [LARGE SCALE GENOMIC DNA]</scope>
    <source>
        <strain evidence="21">FinWhale-01</strain>
    </source>
</reference>
<dbReference type="GO" id="GO:0002250">
    <property type="term" value="P:adaptive immune response"/>
    <property type="evidence" value="ECO:0007669"/>
    <property type="project" value="UniProtKB-KW"/>
</dbReference>
<dbReference type="InterPro" id="IPR013106">
    <property type="entry name" value="Ig_V-set"/>
</dbReference>
<gene>
    <name evidence="21" type="ORF">E2I00_014399</name>
</gene>
<evidence type="ECO:0000256" key="3">
    <source>
        <dbReference type="ARBA" id="ARBA00022692"/>
    </source>
</evidence>
<evidence type="ECO:0000256" key="9">
    <source>
        <dbReference type="ARBA" id="ARBA00023136"/>
    </source>
</evidence>
<keyword evidence="3 19" id="KW-0812">Transmembrane</keyword>
<keyword evidence="7 19" id="KW-1133">Transmembrane helix</keyword>
<feature type="region of interest" description="Disordered" evidence="18">
    <location>
        <begin position="332"/>
        <end position="387"/>
    </location>
</feature>
<evidence type="ECO:0000313" key="21">
    <source>
        <dbReference type="EMBL" id="KAB0394029.1"/>
    </source>
</evidence>
<evidence type="ECO:0000256" key="8">
    <source>
        <dbReference type="ARBA" id="ARBA00023130"/>
    </source>
</evidence>
<evidence type="ECO:0000256" key="17">
    <source>
        <dbReference type="ARBA" id="ARBA00078929"/>
    </source>
</evidence>
<dbReference type="GO" id="GO:0031295">
    <property type="term" value="P:T cell costimulation"/>
    <property type="evidence" value="ECO:0007669"/>
    <property type="project" value="TreeGrafter"/>
</dbReference>
<dbReference type="FunFam" id="2.60.40.10:FF:000765">
    <property type="entry name" value="CD86 isoform 1"/>
    <property type="match status" value="1"/>
</dbReference>
<protein>
    <recommendedName>
        <fullName evidence="16">T-lymphocyte activation antigen CD86</fullName>
    </recommendedName>
    <alternativeName>
        <fullName evidence="17">Activation B7-2 antigen</fullName>
    </alternativeName>
</protein>
<evidence type="ECO:0000256" key="14">
    <source>
        <dbReference type="ARBA" id="ARBA00060284"/>
    </source>
</evidence>
<keyword evidence="5" id="KW-0832">Ubl conjugation</keyword>
<dbReference type="Proteomes" id="UP000437017">
    <property type="component" value="Unassembled WGS sequence"/>
</dbReference>
<comment type="function">
    <text evidence="14">Receptor involved in the costimulatory signal essential for T-lymphocyte proliferation and interleukin-2 production, by binding CD28 or CTLA-4. May play a critical role in the early events of T-cell activation and costimulation of naive T-cells, such as deciding between immunity and anergy that is made by T-cells within 24 hours after activation. Also involved in the regulation of B cells function, plays a role in regulating the level of IgG(1) produced. Upon CD40 engagement, activates NF-kappa-B signaling pathway via phospholipase C and protein kinase C activation.</text>
</comment>
<comment type="subunit">
    <text evidence="15">Homodimer. Interacts with MARCH8. Interacts (via cytoplasmic domain) with PHB1 and PHB2; the interactions increases after priming with CD40. Interacts with CD28.</text>
</comment>